<organism evidence="1 2">
    <name type="scientific">Brenthis ino</name>
    <name type="common">lesser marbled fritillary</name>
    <dbReference type="NCBI Taxonomy" id="405034"/>
    <lineage>
        <taxon>Eukaryota</taxon>
        <taxon>Metazoa</taxon>
        <taxon>Ecdysozoa</taxon>
        <taxon>Arthropoda</taxon>
        <taxon>Hexapoda</taxon>
        <taxon>Insecta</taxon>
        <taxon>Pterygota</taxon>
        <taxon>Neoptera</taxon>
        <taxon>Endopterygota</taxon>
        <taxon>Lepidoptera</taxon>
        <taxon>Glossata</taxon>
        <taxon>Ditrysia</taxon>
        <taxon>Papilionoidea</taxon>
        <taxon>Nymphalidae</taxon>
        <taxon>Heliconiinae</taxon>
        <taxon>Argynnini</taxon>
        <taxon>Brenthis</taxon>
    </lineage>
</organism>
<reference evidence="1" key="1">
    <citation type="submission" date="2021-12" db="EMBL/GenBank/DDBJ databases">
        <authorList>
            <person name="Martin H S."/>
        </authorList>
    </citation>
    <scope>NUCLEOTIDE SEQUENCE</scope>
</reference>
<accession>A0A8J9VCM5</accession>
<evidence type="ECO:0000313" key="1">
    <source>
        <dbReference type="EMBL" id="CAH0729317.1"/>
    </source>
</evidence>
<dbReference type="AlphaFoldDB" id="A0A8J9VCM5"/>
<dbReference type="EMBL" id="OV170228">
    <property type="protein sequence ID" value="CAH0729317.1"/>
    <property type="molecule type" value="Genomic_DNA"/>
</dbReference>
<name>A0A8J9VCM5_9NEOP</name>
<gene>
    <name evidence="1" type="ORF">BINO364_LOCUS14428</name>
</gene>
<sequence>MNIFQAFAASFYDNLRGAMSNVERGFEKLITDVVTDVADTVHCTLSAVEQVLVLKGVLDKTSAYNYRCKGLPHHTVSPISFTDRGFRSPLDKFKSHNVPSQRDLFTRNISMELGRSLANTNKTINHILKQPIHMDRHKSKILHDNTRRLVEISDLLKKEVAKLSNNTRIKIENVFYNRRNSVESLWGKNKTLHDIQYNSNNPSEIKEIRNVLDTVVNKFDLPSDSHKATGNYDMDDIKKQLERFSTTNINHRQIDDRLTQEFGVHDPPHRGSTVNAVPKTFKEATSQIINHNNAGRKKSNSNPVNSEKSVFNFDMTSLDNFSPFSNAGSNHKESIDNARTLIQESQRTDKALNNLFQTHKVGADLFSNSNFFNFR</sequence>
<dbReference type="OrthoDB" id="7492938at2759"/>
<evidence type="ECO:0000313" key="2">
    <source>
        <dbReference type="Proteomes" id="UP000838878"/>
    </source>
</evidence>
<dbReference type="Proteomes" id="UP000838878">
    <property type="component" value="Chromosome 8"/>
</dbReference>
<proteinExistence type="predicted"/>
<protein>
    <submittedName>
        <fullName evidence="1">Uncharacterized protein</fullName>
    </submittedName>
</protein>
<keyword evidence="2" id="KW-1185">Reference proteome</keyword>
<feature type="non-terminal residue" evidence="1">
    <location>
        <position position="375"/>
    </location>
</feature>